<dbReference type="Gene3D" id="3.30.470.20">
    <property type="entry name" value="ATP-grasp fold, B domain"/>
    <property type="match status" value="1"/>
</dbReference>
<evidence type="ECO:0000259" key="2">
    <source>
        <dbReference type="PROSITE" id="PS50975"/>
    </source>
</evidence>
<evidence type="ECO:0000313" key="4">
    <source>
        <dbReference type="Proteomes" id="UP000245166"/>
    </source>
</evidence>
<dbReference type="PROSITE" id="PS50975">
    <property type="entry name" value="ATP_GRASP"/>
    <property type="match status" value="1"/>
</dbReference>
<dbReference type="InterPro" id="IPR011761">
    <property type="entry name" value="ATP-grasp"/>
</dbReference>
<reference evidence="3 4" key="1">
    <citation type="submission" date="2018-03" db="EMBL/GenBank/DDBJ databases">
        <title>Genome assembly of novel Miniimonas species PCH200.</title>
        <authorList>
            <person name="Thakur V."/>
            <person name="Kumar V."/>
            <person name="Singh D."/>
        </authorList>
    </citation>
    <scope>NUCLEOTIDE SEQUENCE [LARGE SCALE GENOMIC DNA]</scope>
    <source>
        <strain evidence="3 4">PCH200</strain>
    </source>
</reference>
<sequence length="303" mass="31202">MTTVLVTGAGGPAGRALGAQLAQLRESEPDLIAIGADMLPIADASFALTTTLPRVDAPEYAVALRDLVGRVRADVVIPTVAEELALVAGLADLLGDGVAGPDVVVTSTTSAAICADKLYTMWALDAAGVSVPRFAPGGSCPSAAGALAHFDGAVIAKPRVSRGGRGVRLVEDAAAPWGIDDSWILQSFAPGTEYSPQVYRSPRTGAVTVVVLEKTEMREGRIGNAVSTVRLDADEAADVAWLAESAVVALDLSGPVDLDIRRDEDGLPVVLEVNARFGANSASAPELLRSVLRDLGRAELATS</sequence>
<gene>
    <name evidence="3" type="ORF">C8046_06545</name>
</gene>
<dbReference type="OrthoDB" id="4423634at2"/>
<dbReference type="GO" id="GO:0005524">
    <property type="term" value="F:ATP binding"/>
    <property type="evidence" value="ECO:0007669"/>
    <property type="project" value="UniProtKB-UniRule"/>
</dbReference>
<dbReference type="AlphaFoldDB" id="A0A2U1ZTU9"/>
<organism evidence="3 4">
    <name type="scientific">Serinibacter arcticus</name>
    <dbReference type="NCBI Taxonomy" id="1655435"/>
    <lineage>
        <taxon>Bacteria</taxon>
        <taxon>Bacillati</taxon>
        <taxon>Actinomycetota</taxon>
        <taxon>Actinomycetes</taxon>
        <taxon>Micrococcales</taxon>
        <taxon>Beutenbergiaceae</taxon>
        <taxon>Serinibacter</taxon>
    </lineage>
</organism>
<proteinExistence type="predicted"/>
<dbReference type="SUPFAM" id="SSF56059">
    <property type="entry name" value="Glutathione synthetase ATP-binding domain-like"/>
    <property type="match status" value="1"/>
</dbReference>
<dbReference type="Gene3D" id="3.40.50.20">
    <property type="match status" value="1"/>
</dbReference>
<keyword evidence="1" id="KW-0547">Nucleotide-binding</keyword>
<evidence type="ECO:0000256" key="1">
    <source>
        <dbReference type="PROSITE-ProRule" id="PRU00409"/>
    </source>
</evidence>
<dbReference type="Proteomes" id="UP000245166">
    <property type="component" value="Unassembled WGS sequence"/>
</dbReference>
<dbReference type="GO" id="GO:0046872">
    <property type="term" value="F:metal ion binding"/>
    <property type="evidence" value="ECO:0007669"/>
    <property type="project" value="InterPro"/>
</dbReference>
<keyword evidence="4" id="KW-1185">Reference proteome</keyword>
<feature type="domain" description="ATP-grasp" evidence="2">
    <location>
        <begin position="121"/>
        <end position="300"/>
    </location>
</feature>
<dbReference type="EMBL" id="PYHR01000002">
    <property type="protein sequence ID" value="PWD50363.1"/>
    <property type="molecule type" value="Genomic_DNA"/>
</dbReference>
<name>A0A2U1ZTU9_9MICO</name>
<protein>
    <recommendedName>
        <fullName evidence="2">ATP-grasp domain-containing protein</fullName>
    </recommendedName>
</protein>
<comment type="caution">
    <text evidence="3">The sequence shown here is derived from an EMBL/GenBank/DDBJ whole genome shotgun (WGS) entry which is preliminary data.</text>
</comment>
<dbReference type="RefSeq" id="WP_109228745.1">
    <property type="nucleotide sequence ID" value="NZ_PYHR01000002.1"/>
</dbReference>
<accession>A0A2U1ZTU9</accession>
<dbReference type="Pfam" id="PF02655">
    <property type="entry name" value="ATP-grasp_3"/>
    <property type="match status" value="1"/>
</dbReference>
<evidence type="ECO:0000313" key="3">
    <source>
        <dbReference type="EMBL" id="PWD50363.1"/>
    </source>
</evidence>
<keyword evidence="1" id="KW-0067">ATP-binding</keyword>
<dbReference type="InterPro" id="IPR003806">
    <property type="entry name" value="ATP-grasp_PylC-type"/>
</dbReference>